<protein>
    <recommendedName>
        <fullName evidence="3">Transmembrane protein</fullName>
    </recommendedName>
</protein>
<proteinExistence type="predicted"/>
<keyword evidence="1" id="KW-1133">Transmembrane helix</keyword>
<dbReference type="EMBL" id="MN739501">
    <property type="protein sequence ID" value="QHT08784.1"/>
    <property type="molecule type" value="Genomic_DNA"/>
</dbReference>
<evidence type="ECO:0000313" key="2">
    <source>
        <dbReference type="EMBL" id="QHT08784.1"/>
    </source>
</evidence>
<accession>A0A6C0CYC3</accession>
<dbReference type="AlphaFoldDB" id="A0A6C0CYC3"/>
<keyword evidence="1" id="KW-0472">Membrane</keyword>
<evidence type="ECO:0000256" key="1">
    <source>
        <dbReference type="SAM" id="Phobius"/>
    </source>
</evidence>
<name>A0A6C0CYC3_9ZZZZ</name>
<reference evidence="2" key="1">
    <citation type="journal article" date="2020" name="Nature">
        <title>Giant virus diversity and host interactions through global metagenomics.</title>
        <authorList>
            <person name="Schulz F."/>
            <person name="Roux S."/>
            <person name="Paez-Espino D."/>
            <person name="Jungbluth S."/>
            <person name="Walsh D.A."/>
            <person name="Denef V.J."/>
            <person name="McMahon K.D."/>
            <person name="Konstantinidis K.T."/>
            <person name="Eloe-Fadrosh E.A."/>
            <person name="Kyrpides N.C."/>
            <person name="Woyke T."/>
        </authorList>
    </citation>
    <scope>NUCLEOTIDE SEQUENCE</scope>
    <source>
        <strain evidence="2">GVMAG-M-3300023109-53</strain>
    </source>
</reference>
<sequence>MDNKNLFFGLGSVLIIIMILNMIGVLGQPSKEVVVHKSSGYLPPVYYGPATRKTVVYAPDYYVRPNRYKRRYYN</sequence>
<organism evidence="2">
    <name type="scientific">viral metagenome</name>
    <dbReference type="NCBI Taxonomy" id="1070528"/>
    <lineage>
        <taxon>unclassified sequences</taxon>
        <taxon>metagenomes</taxon>
        <taxon>organismal metagenomes</taxon>
    </lineage>
</organism>
<feature type="transmembrane region" description="Helical" evidence="1">
    <location>
        <begin position="6"/>
        <end position="27"/>
    </location>
</feature>
<evidence type="ECO:0008006" key="3">
    <source>
        <dbReference type="Google" id="ProtNLM"/>
    </source>
</evidence>
<keyword evidence="1" id="KW-0812">Transmembrane</keyword>